<dbReference type="KEGG" id="cchl:FPL14_19130"/>
<name>A0A7G5C1H7_9BACL</name>
<dbReference type="Proteomes" id="UP000515679">
    <property type="component" value="Chromosome"/>
</dbReference>
<proteinExistence type="predicted"/>
<keyword evidence="2" id="KW-1185">Reference proteome</keyword>
<dbReference type="AlphaFoldDB" id="A0A7G5C1H7"/>
<protein>
    <submittedName>
        <fullName evidence="1">Carboxymuconolactone decarboxylase family protein</fullName>
    </submittedName>
</protein>
<dbReference type="SUPFAM" id="SSF69118">
    <property type="entry name" value="AhpD-like"/>
    <property type="match status" value="1"/>
</dbReference>
<dbReference type="RefSeq" id="WP_182299293.1">
    <property type="nucleotide sequence ID" value="NZ_CP041969.1"/>
</dbReference>
<dbReference type="InterPro" id="IPR029032">
    <property type="entry name" value="AhpD-like"/>
</dbReference>
<dbReference type="Gene3D" id="1.20.1290.10">
    <property type="entry name" value="AhpD-like"/>
    <property type="match status" value="1"/>
</dbReference>
<sequence>MGAIIKPIVYEQASPEVKKEYESQYRTSGIVTNMKKTLLHHLPSYRVYEEWYKLRAALLEFISHRAFVVFSYAISLEGDCLLCSIYFRKALTDRGEDPEELFLDDEEQALEQYGRHLSRSPNEVPDALFAHLSQYYSPEQIVALTAFAGQMIATNVFNSALRIELDEYLLHFST</sequence>
<accession>A0A7G5C1H7</accession>
<organism evidence="1 2">
    <name type="scientific">Cohnella cholangitidis</name>
    <dbReference type="NCBI Taxonomy" id="2598458"/>
    <lineage>
        <taxon>Bacteria</taxon>
        <taxon>Bacillati</taxon>
        <taxon>Bacillota</taxon>
        <taxon>Bacilli</taxon>
        <taxon>Bacillales</taxon>
        <taxon>Paenibacillaceae</taxon>
        <taxon>Cohnella</taxon>
    </lineage>
</organism>
<evidence type="ECO:0000313" key="1">
    <source>
        <dbReference type="EMBL" id="QMV43061.1"/>
    </source>
</evidence>
<reference evidence="1 2" key="1">
    <citation type="submission" date="2019-07" db="EMBL/GenBank/DDBJ databases">
        <authorList>
            <person name="Kim J.K."/>
            <person name="Cheong H.-M."/>
            <person name="Choi Y."/>
            <person name="Hwang K.J."/>
            <person name="Lee S."/>
            <person name="Choi C."/>
        </authorList>
    </citation>
    <scope>NUCLEOTIDE SEQUENCE [LARGE SCALE GENOMIC DNA]</scope>
    <source>
        <strain evidence="1 2">KS 22</strain>
    </source>
</reference>
<evidence type="ECO:0000313" key="2">
    <source>
        <dbReference type="Proteomes" id="UP000515679"/>
    </source>
</evidence>
<gene>
    <name evidence="1" type="ORF">FPL14_19130</name>
</gene>
<dbReference type="EMBL" id="CP041969">
    <property type="protein sequence ID" value="QMV43061.1"/>
    <property type="molecule type" value="Genomic_DNA"/>
</dbReference>